<reference evidence="2 3" key="1">
    <citation type="submission" date="2021-06" db="EMBL/GenBank/DDBJ databases">
        <title>Actinoplanes lichenicola sp. nov., and Actinoplanes ovalisporus sp. nov., isolated from lichen in Thailand.</title>
        <authorList>
            <person name="Saeng-In P."/>
            <person name="Kanchanasin P."/>
            <person name="Yuki M."/>
            <person name="Kudo T."/>
            <person name="Ohkuma M."/>
            <person name="Phongsopitanun W."/>
            <person name="Tanasupawat S."/>
        </authorList>
    </citation>
    <scope>NUCLEOTIDE SEQUENCE [LARGE SCALE GENOMIC DNA]</scope>
    <source>
        <strain evidence="2 3">NBRC 110975</strain>
    </source>
</reference>
<dbReference type="EMBL" id="JAHKKG010000007">
    <property type="protein sequence ID" value="MBU2666479.1"/>
    <property type="molecule type" value="Genomic_DNA"/>
</dbReference>
<sequence length="198" mass="20979">MLGLVLLIGLIGFGVLGTWHPVPGLAGAIAVLLGALVTVLIAPVRRRFGLGRWARANGWTAVAASSRPWPWDGLALSGRVEPGRAWKRPGVTFGEVRWSGGALTGAVAGRDGHGLFVVLNLPEPHPGMAMRLPDIVVGDAPELARPGLREAFRAGEIPPWTLRADELFTVEAGAVRPATVERAVVRARSVARHLDLLP</sequence>
<organism evidence="2 3">
    <name type="scientific">Paractinoplanes bogorensis</name>
    <dbReference type="NCBI Taxonomy" id="1610840"/>
    <lineage>
        <taxon>Bacteria</taxon>
        <taxon>Bacillati</taxon>
        <taxon>Actinomycetota</taxon>
        <taxon>Actinomycetes</taxon>
        <taxon>Micromonosporales</taxon>
        <taxon>Micromonosporaceae</taxon>
        <taxon>Paractinoplanes</taxon>
    </lineage>
</organism>
<name>A0ABS5YSP9_9ACTN</name>
<accession>A0ABS5YSP9</accession>
<evidence type="ECO:0000313" key="2">
    <source>
        <dbReference type="EMBL" id="MBU2666479.1"/>
    </source>
</evidence>
<dbReference type="Proteomes" id="UP001519654">
    <property type="component" value="Unassembled WGS sequence"/>
</dbReference>
<feature type="transmembrane region" description="Helical" evidence="1">
    <location>
        <begin position="27"/>
        <end position="45"/>
    </location>
</feature>
<evidence type="ECO:0000313" key="3">
    <source>
        <dbReference type="Proteomes" id="UP001519654"/>
    </source>
</evidence>
<proteinExistence type="predicted"/>
<protein>
    <recommendedName>
        <fullName evidence="4">DUF192 domain-containing protein</fullName>
    </recommendedName>
</protein>
<keyword evidence="1" id="KW-1133">Transmembrane helix</keyword>
<comment type="caution">
    <text evidence="2">The sequence shown here is derived from an EMBL/GenBank/DDBJ whole genome shotgun (WGS) entry which is preliminary data.</text>
</comment>
<evidence type="ECO:0000256" key="1">
    <source>
        <dbReference type="SAM" id="Phobius"/>
    </source>
</evidence>
<gene>
    <name evidence="2" type="ORF">KOI35_23515</name>
</gene>
<keyword evidence="3" id="KW-1185">Reference proteome</keyword>
<evidence type="ECO:0008006" key="4">
    <source>
        <dbReference type="Google" id="ProtNLM"/>
    </source>
</evidence>
<keyword evidence="1" id="KW-0812">Transmembrane</keyword>
<dbReference type="RefSeq" id="WP_215790072.1">
    <property type="nucleotide sequence ID" value="NZ_JAHKKG010000007.1"/>
</dbReference>
<keyword evidence="1" id="KW-0472">Membrane</keyword>